<dbReference type="InterPro" id="IPR036188">
    <property type="entry name" value="FAD/NAD-bd_sf"/>
</dbReference>
<dbReference type="Gene3D" id="3.50.50.60">
    <property type="entry name" value="FAD/NAD(P)-binding domain"/>
    <property type="match status" value="1"/>
</dbReference>
<organism evidence="2 3">
    <name type="scientific">Klebsiella pneumoniae subsp. ozaenae</name>
    <dbReference type="NCBI Taxonomy" id="574"/>
    <lineage>
        <taxon>Bacteria</taxon>
        <taxon>Pseudomonadati</taxon>
        <taxon>Pseudomonadota</taxon>
        <taxon>Gammaproteobacteria</taxon>
        <taxon>Enterobacterales</taxon>
        <taxon>Enterobacteriaceae</taxon>
        <taxon>Klebsiella/Raoultella group</taxon>
        <taxon>Klebsiella</taxon>
        <taxon>Klebsiella pneumoniae complex</taxon>
    </lineage>
</organism>
<feature type="compositionally biased region" description="Basic residues" evidence="1">
    <location>
        <begin position="13"/>
        <end position="23"/>
    </location>
</feature>
<dbReference type="AlphaFoldDB" id="A0A377Z8D5"/>
<sequence>MRRRRRGDPGPVRGRRNRLRIGPRRQPSGGNSLLDLVVFGRAAGLHLQESIAEQGTLRDASESDIEGSLDSPQPLEQHPLW</sequence>
<proteinExistence type="predicted"/>
<dbReference type="Proteomes" id="UP000254487">
    <property type="component" value="Unassembled WGS sequence"/>
</dbReference>
<gene>
    <name evidence="2" type="primary">sdhA_3</name>
    <name evidence="2" type="ORF">NCTC10313_02282</name>
</gene>
<evidence type="ECO:0000256" key="1">
    <source>
        <dbReference type="SAM" id="MobiDB-lite"/>
    </source>
</evidence>
<protein>
    <submittedName>
        <fullName evidence="2">Succinate dehydrogenase flavoprotein subunit</fullName>
    </submittedName>
</protein>
<name>A0A377Z8D5_KLEPO</name>
<dbReference type="EMBL" id="UGLW01000003">
    <property type="protein sequence ID" value="STU63269.1"/>
    <property type="molecule type" value="Genomic_DNA"/>
</dbReference>
<feature type="region of interest" description="Disordered" evidence="1">
    <location>
        <begin position="1"/>
        <end position="32"/>
    </location>
</feature>
<evidence type="ECO:0000313" key="2">
    <source>
        <dbReference type="EMBL" id="STU63269.1"/>
    </source>
</evidence>
<feature type="region of interest" description="Disordered" evidence="1">
    <location>
        <begin position="54"/>
        <end position="81"/>
    </location>
</feature>
<accession>A0A377Z8D5</accession>
<evidence type="ECO:0000313" key="3">
    <source>
        <dbReference type="Proteomes" id="UP000254487"/>
    </source>
</evidence>
<reference evidence="2 3" key="1">
    <citation type="submission" date="2018-06" db="EMBL/GenBank/DDBJ databases">
        <authorList>
            <consortium name="Pathogen Informatics"/>
            <person name="Doyle S."/>
        </authorList>
    </citation>
    <scope>NUCLEOTIDE SEQUENCE [LARGE SCALE GENOMIC DNA]</scope>
    <source>
        <strain evidence="2 3">NCTC10313</strain>
    </source>
</reference>